<name>A0ABD2Y0G4_9GENT</name>
<evidence type="ECO:0000256" key="4">
    <source>
        <dbReference type="RuleBase" id="RU000363"/>
    </source>
</evidence>
<dbReference type="FunFam" id="3.40.50.720:FF:000137">
    <property type="entry name" value="Hydroxysteroid (17-beta) dehydrogenase 3"/>
    <property type="match status" value="1"/>
</dbReference>
<organism evidence="6 7">
    <name type="scientific">Cinchona calisaya</name>
    <dbReference type="NCBI Taxonomy" id="153742"/>
    <lineage>
        <taxon>Eukaryota</taxon>
        <taxon>Viridiplantae</taxon>
        <taxon>Streptophyta</taxon>
        <taxon>Embryophyta</taxon>
        <taxon>Tracheophyta</taxon>
        <taxon>Spermatophyta</taxon>
        <taxon>Magnoliopsida</taxon>
        <taxon>eudicotyledons</taxon>
        <taxon>Gunneridae</taxon>
        <taxon>Pentapetalae</taxon>
        <taxon>asterids</taxon>
        <taxon>lamiids</taxon>
        <taxon>Gentianales</taxon>
        <taxon>Rubiaceae</taxon>
        <taxon>Cinchonoideae</taxon>
        <taxon>Cinchoneae</taxon>
        <taxon>Cinchona</taxon>
    </lineage>
</organism>
<dbReference type="EMBL" id="JBJUIK010000015">
    <property type="protein sequence ID" value="KAL3501074.1"/>
    <property type="molecule type" value="Genomic_DNA"/>
</dbReference>
<accession>A0ABD2Y0G4</accession>
<dbReference type="GO" id="GO:0016491">
    <property type="term" value="F:oxidoreductase activity"/>
    <property type="evidence" value="ECO:0007669"/>
    <property type="project" value="UniProtKB-KW"/>
</dbReference>
<keyword evidence="3" id="KW-0560">Oxidoreductase</keyword>
<evidence type="ECO:0000256" key="5">
    <source>
        <dbReference type="SAM" id="Phobius"/>
    </source>
</evidence>
<comment type="subcellular location">
    <subcellularLocation>
        <location evidence="1">Endoplasmic reticulum</location>
    </subcellularLocation>
</comment>
<evidence type="ECO:0000256" key="2">
    <source>
        <dbReference type="ARBA" id="ARBA00022857"/>
    </source>
</evidence>
<keyword evidence="2" id="KW-0521">NADP</keyword>
<dbReference type="InterPro" id="IPR036291">
    <property type="entry name" value="NAD(P)-bd_dom_sf"/>
</dbReference>
<sequence>MDLENTILLLLACSGFISVAKFTLNGLKWIWLMFIRPPKNLLDYGSWALITGSTDGIGKALAFELASKGLNLVLVGRNHLKLDDTCKEIRKIHGERVKIKLVLIDFAKSSGEDVAGTIEEAIRGLDVGILINNAGLAYPYARYFHEVDVEMADNLIRVNIDGINRVTGAVLQGMLEKKKGAIVNIGSGSTVAVSSYPLYTIYAATKAYVAMFSKCISLEYKNHGIDVQCQMPMLVATKMTSIRKSSLFIPSAEVYSKASTRWIGYEQNCVPYWPHAVQKFIMQLLPDALLDWCLLKYFSGMRLRGLKKDSRKANPNHQKHS</sequence>
<evidence type="ECO:0000313" key="7">
    <source>
        <dbReference type="Proteomes" id="UP001630127"/>
    </source>
</evidence>
<keyword evidence="5" id="KW-1133">Transmembrane helix</keyword>
<feature type="transmembrane region" description="Helical" evidence="5">
    <location>
        <begin position="6"/>
        <end position="24"/>
    </location>
</feature>
<evidence type="ECO:0000256" key="1">
    <source>
        <dbReference type="ARBA" id="ARBA00004240"/>
    </source>
</evidence>
<protein>
    <submittedName>
        <fullName evidence="6">Uncharacterized protein</fullName>
    </submittedName>
</protein>
<evidence type="ECO:0000313" key="6">
    <source>
        <dbReference type="EMBL" id="KAL3501074.1"/>
    </source>
</evidence>
<dbReference type="PANTHER" id="PTHR43899">
    <property type="entry name" value="RH59310P"/>
    <property type="match status" value="1"/>
</dbReference>
<keyword evidence="7" id="KW-1185">Reference proteome</keyword>
<gene>
    <name evidence="6" type="ORF">ACH5RR_035523</name>
</gene>
<dbReference type="InterPro" id="IPR020904">
    <property type="entry name" value="Sc_DH/Rdtase_CS"/>
</dbReference>
<keyword evidence="5" id="KW-0812">Transmembrane</keyword>
<comment type="similarity">
    <text evidence="4">Belongs to the short-chain dehydrogenases/reductases (SDR) family.</text>
</comment>
<dbReference type="PIRSF" id="PIRSF000126">
    <property type="entry name" value="11-beta-HSD1"/>
    <property type="match status" value="1"/>
</dbReference>
<dbReference type="GO" id="GO:0005783">
    <property type="term" value="C:endoplasmic reticulum"/>
    <property type="evidence" value="ECO:0007669"/>
    <property type="project" value="UniProtKB-SubCell"/>
</dbReference>
<dbReference type="Proteomes" id="UP001630127">
    <property type="component" value="Unassembled WGS sequence"/>
</dbReference>
<proteinExistence type="inferred from homology"/>
<dbReference type="PRINTS" id="PR00080">
    <property type="entry name" value="SDRFAMILY"/>
</dbReference>
<dbReference type="Gene3D" id="3.40.50.720">
    <property type="entry name" value="NAD(P)-binding Rossmann-like Domain"/>
    <property type="match status" value="1"/>
</dbReference>
<keyword evidence="5" id="KW-0472">Membrane</keyword>
<dbReference type="SUPFAM" id="SSF51735">
    <property type="entry name" value="NAD(P)-binding Rossmann-fold domains"/>
    <property type="match status" value="1"/>
</dbReference>
<dbReference type="AlphaFoldDB" id="A0ABD2Y0G4"/>
<dbReference type="PROSITE" id="PS00061">
    <property type="entry name" value="ADH_SHORT"/>
    <property type="match status" value="1"/>
</dbReference>
<dbReference type="PANTHER" id="PTHR43899:SF25">
    <property type="entry name" value="ENOYL-(ACYL CARRIER) REDUCTASE"/>
    <property type="match status" value="1"/>
</dbReference>
<comment type="caution">
    <text evidence="6">The sequence shown here is derived from an EMBL/GenBank/DDBJ whole genome shotgun (WGS) entry which is preliminary data.</text>
</comment>
<dbReference type="InterPro" id="IPR051019">
    <property type="entry name" value="VLCFA-Steroid_DH"/>
</dbReference>
<reference evidence="6 7" key="1">
    <citation type="submission" date="2024-11" db="EMBL/GenBank/DDBJ databases">
        <title>A near-complete genome assembly of Cinchona calisaya.</title>
        <authorList>
            <person name="Lian D.C."/>
            <person name="Zhao X.W."/>
            <person name="Wei L."/>
        </authorList>
    </citation>
    <scope>NUCLEOTIDE SEQUENCE [LARGE SCALE GENOMIC DNA]</scope>
    <source>
        <tissue evidence="6">Nenye</tissue>
    </source>
</reference>
<dbReference type="PRINTS" id="PR00081">
    <property type="entry name" value="GDHRDH"/>
</dbReference>
<dbReference type="InterPro" id="IPR002347">
    <property type="entry name" value="SDR_fam"/>
</dbReference>
<dbReference type="CDD" id="cd05356">
    <property type="entry name" value="17beta-HSD1_like_SDR_c"/>
    <property type="match status" value="1"/>
</dbReference>
<dbReference type="Pfam" id="PF00106">
    <property type="entry name" value="adh_short"/>
    <property type="match status" value="1"/>
</dbReference>
<evidence type="ECO:0000256" key="3">
    <source>
        <dbReference type="ARBA" id="ARBA00023002"/>
    </source>
</evidence>